<name>A0A7R8UID8_HERIL</name>
<evidence type="ECO:0000313" key="3">
    <source>
        <dbReference type="EMBL" id="CAD7080587.1"/>
    </source>
</evidence>
<evidence type="ECO:0000256" key="1">
    <source>
        <dbReference type="SAM" id="SignalP"/>
    </source>
</evidence>
<reference evidence="3 4" key="1">
    <citation type="submission" date="2020-11" db="EMBL/GenBank/DDBJ databases">
        <authorList>
            <person name="Wallbank WR R."/>
            <person name="Pardo Diaz C."/>
            <person name="Kozak K."/>
            <person name="Martin S."/>
            <person name="Jiggins C."/>
            <person name="Moest M."/>
            <person name="Warren A I."/>
            <person name="Generalovic N T."/>
            <person name="Byers J.R.P. K."/>
            <person name="Montejo-Kovacevich G."/>
            <person name="Yen C E."/>
        </authorList>
    </citation>
    <scope>NUCLEOTIDE SEQUENCE [LARGE SCALE GENOMIC DNA]</scope>
</reference>
<dbReference type="InterPro" id="IPR002557">
    <property type="entry name" value="Chitin-bd_dom"/>
</dbReference>
<dbReference type="SUPFAM" id="SSF57625">
    <property type="entry name" value="Invertebrate chitin-binding proteins"/>
    <property type="match status" value="5"/>
</dbReference>
<dbReference type="PROSITE" id="PS50940">
    <property type="entry name" value="CHIT_BIND_II"/>
    <property type="match status" value="3"/>
</dbReference>
<feature type="domain" description="Chitin-binding type-2" evidence="2">
    <location>
        <begin position="143"/>
        <end position="201"/>
    </location>
</feature>
<dbReference type="GO" id="GO:0005576">
    <property type="term" value="C:extracellular region"/>
    <property type="evidence" value="ECO:0007669"/>
    <property type="project" value="InterPro"/>
</dbReference>
<proteinExistence type="predicted"/>
<protein>
    <recommendedName>
        <fullName evidence="2">Chitin-binding type-2 domain-containing protein</fullName>
    </recommendedName>
</protein>
<organism evidence="3 4">
    <name type="scientific">Hermetia illucens</name>
    <name type="common">Black soldier fly</name>
    <dbReference type="NCBI Taxonomy" id="343691"/>
    <lineage>
        <taxon>Eukaryota</taxon>
        <taxon>Metazoa</taxon>
        <taxon>Ecdysozoa</taxon>
        <taxon>Arthropoda</taxon>
        <taxon>Hexapoda</taxon>
        <taxon>Insecta</taxon>
        <taxon>Pterygota</taxon>
        <taxon>Neoptera</taxon>
        <taxon>Endopterygota</taxon>
        <taxon>Diptera</taxon>
        <taxon>Brachycera</taxon>
        <taxon>Stratiomyomorpha</taxon>
        <taxon>Stratiomyidae</taxon>
        <taxon>Hermetiinae</taxon>
        <taxon>Hermetia</taxon>
    </lineage>
</organism>
<feature type="signal peptide" evidence="1">
    <location>
        <begin position="1"/>
        <end position="27"/>
    </location>
</feature>
<dbReference type="GO" id="GO:0008061">
    <property type="term" value="F:chitin binding"/>
    <property type="evidence" value="ECO:0007669"/>
    <property type="project" value="InterPro"/>
</dbReference>
<dbReference type="AlphaFoldDB" id="A0A7R8UID8"/>
<evidence type="ECO:0000259" key="2">
    <source>
        <dbReference type="PROSITE" id="PS50940"/>
    </source>
</evidence>
<keyword evidence="4" id="KW-1185">Reference proteome</keyword>
<feature type="domain" description="Chitin-binding type-2" evidence="2">
    <location>
        <begin position="213"/>
        <end position="266"/>
    </location>
</feature>
<dbReference type="Pfam" id="PF01607">
    <property type="entry name" value="CBM_14"/>
    <property type="match status" value="3"/>
</dbReference>
<keyword evidence="1" id="KW-0732">Signal</keyword>
<dbReference type="Gene3D" id="2.170.140.10">
    <property type="entry name" value="Chitin binding domain"/>
    <property type="match status" value="2"/>
</dbReference>
<dbReference type="SMART" id="SM00494">
    <property type="entry name" value="ChtBD2"/>
    <property type="match status" value="5"/>
</dbReference>
<sequence>MTLGIILRLLIPTLGILLAWNINHVYAAECEGHDLYVPYPFPGNQEKYQVCFSETGDFKDYDCPPYLIFNGRTKSCTVYLGNLLKCTSVGENIENPHAVECEDYFTCGIDMIPSPRPCGSSEYFNPLVQSCVPKADYNCKDDIPDCSKPEFRNRMWVNKESCESFYECSGNILVSRKCPSKMFFNAHTQSCMHNVGNECKVPDYNSDLLVKLDTMCKGNVGKFLPDPYYCKAYYYCIDESTPYWQYCNNDRYFSNGSCSITRPSSCICEDLTWEDSDPDSVNVPHPDNTKYYVCRERRQPEEKTCPAGTTYNVTKKMCSM</sequence>
<dbReference type="EMBL" id="LR899010">
    <property type="protein sequence ID" value="CAD7080587.1"/>
    <property type="molecule type" value="Genomic_DNA"/>
</dbReference>
<feature type="chain" id="PRO_5031074526" description="Chitin-binding type-2 domain-containing protein" evidence="1">
    <location>
        <begin position="28"/>
        <end position="320"/>
    </location>
</feature>
<dbReference type="InterPro" id="IPR036508">
    <property type="entry name" value="Chitin-bd_dom_sf"/>
</dbReference>
<dbReference type="OrthoDB" id="6020543at2759"/>
<evidence type="ECO:0000313" key="4">
    <source>
        <dbReference type="Proteomes" id="UP000594454"/>
    </source>
</evidence>
<dbReference type="OMA" id="FFNQERQ"/>
<dbReference type="Proteomes" id="UP000594454">
    <property type="component" value="Chromosome 2"/>
</dbReference>
<accession>A0A7R8UID8</accession>
<gene>
    <name evidence="3" type="ORF">HERILL_LOCUS3733</name>
</gene>
<feature type="domain" description="Chitin-binding type-2" evidence="2">
    <location>
        <begin position="83"/>
        <end position="141"/>
    </location>
</feature>
<dbReference type="InParanoid" id="A0A7R8UID8"/>
<dbReference type="FunCoup" id="A0A7R8UID8">
    <property type="interactions" value="19"/>
</dbReference>